<dbReference type="KEGG" id="fli:Fleli_2350"/>
<dbReference type="EMBL" id="CP003345">
    <property type="protein sequence ID" value="AFM04722.1"/>
    <property type="molecule type" value="Genomic_DNA"/>
</dbReference>
<evidence type="ECO:0008006" key="3">
    <source>
        <dbReference type="Google" id="ProtNLM"/>
    </source>
</evidence>
<dbReference type="OrthoDB" id="668532at2"/>
<proteinExistence type="predicted"/>
<evidence type="ECO:0000313" key="2">
    <source>
        <dbReference type="Proteomes" id="UP000006054"/>
    </source>
</evidence>
<dbReference type="HOGENOM" id="CLU_2011875_0_0_10"/>
<reference evidence="2" key="1">
    <citation type="submission" date="2012-06" db="EMBL/GenBank/DDBJ databases">
        <title>The complete genome of Flexibacter litoralis DSM 6794.</title>
        <authorList>
            <person name="Lucas S."/>
            <person name="Copeland A."/>
            <person name="Lapidus A."/>
            <person name="Glavina del Rio T."/>
            <person name="Dalin E."/>
            <person name="Tice H."/>
            <person name="Bruce D."/>
            <person name="Goodwin L."/>
            <person name="Pitluck S."/>
            <person name="Peters L."/>
            <person name="Ovchinnikova G."/>
            <person name="Lu M."/>
            <person name="Kyrpides N."/>
            <person name="Mavromatis K."/>
            <person name="Ivanova N."/>
            <person name="Brettin T."/>
            <person name="Detter J.C."/>
            <person name="Han C."/>
            <person name="Larimer F."/>
            <person name="Land M."/>
            <person name="Hauser L."/>
            <person name="Markowitz V."/>
            <person name="Cheng J.-F."/>
            <person name="Hugenholtz P."/>
            <person name="Woyke T."/>
            <person name="Wu D."/>
            <person name="Spring S."/>
            <person name="Lang E."/>
            <person name="Kopitz M."/>
            <person name="Brambilla E."/>
            <person name="Klenk H.-P."/>
            <person name="Eisen J.A."/>
        </authorList>
    </citation>
    <scope>NUCLEOTIDE SEQUENCE [LARGE SCALE GENOMIC DNA]</scope>
    <source>
        <strain evidence="2">ATCC 23117 / DSM 6794 / NBRC 15988 / NCIMB 1366 / Sio-4</strain>
    </source>
</reference>
<dbReference type="Proteomes" id="UP000006054">
    <property type="component" value="Chromosome"/>
</dbReference>
<protein>
    <recommendedName>
        <fullName evidence="3">CpXC domain-containing protein</fullName>
    </recommendedName>
</protein>
<dbReference type="eggNOG" id="ENOG502ZGDC">
    <property type="taxonomic scope" value="Bacteria"/>
</dbReference>
<evidence type="ECO:0000313" key="1">
    <source>
        <dbReference type="EMBL" id="AFM04722.1"/>
    </source>
</evidence>
<keyword evidence="2" id="KW-1185">Reference proteome</keyword>
<dbReference type="RefSeq" id="WP_014798163.1">
    <property type="nucleotide sequence ID" value="NC_018018.1"/>
</dbReference>
<dbReference type="AlphaFoldDB" id="I4AL87"/>
<organism evidence="1 2">
    <name type="scientific">Bernardetia litoralis (strain ATCC 23117 / DSM 6794 / NBRC 15988 / NCIMB 1366 / Fx l1 / Sio-4)</name>
    <name type="common">Flexibacter litoralis</name>
    <dbReference type="NCBI Taxonomy" id="880071"/>
    <lineage>
        <taxon>Bacteria</taxon>
        <taxon>Pseudomonadati</taxon>
        <taxon>Bacteroidota</taxon>
        <taxon>Cytophagia</taxon>
        <taxon>Cytophagales</taxon>
        <taxon>Bernardetiaceae</taxon>
        <taxon>Bernardetia</taxon>
    </lineage>
</organism>
<name>I4AL87_BERLS</name>
<accession>I4AL87</accession>
<sequence length="123" mass="14411">MKPDIEIKCPNCQSKANFYADGTTGEYVLKPSHIGKMSCVKCGMNKKIEIKTEMYFYQIPVDNRILYARTFDNLLILRKYFAENMKMYSDPELDFPKSFYKKRKEIVQLIDKRIKPAGNNGYS</sequence>
<gene>
    <name evidence="1" type="ordered locus">Fleli_2350</name>
</gene>